<dbReference type="AlphaFoldDB" id="A0A382PRY8"/>
<evidence type="ECO:0000256" key="3">
    <source>
        <dbReference type="ARBA" id="ARBA00022777"/>
    </source>
</evidence>
<keyword evidence="3" id="KW-0418">Kinase</keyword>
<evidence type="ECO:0000256" key="2">
    <source>
        <dbReference type="ARBA" id="ARBA00022741"/>
    </source>
</evidence>
<dbReference type="SUPFAM" id="SSF53613">
    <property type="entry name" value="Ribokinase-like"/>
    <property type="match status" value="1"/>
</dbReference>
<organism evidence="6">
    <name type="scientific">marine metagenome</name>
    <dbReference type="NCBI Taxonomy" id="408172"/>
    <lineage>
        <taxon>unclassified sequences</taxon>
        <taxon>metagenomes</taxon>
        <taxon>ecological metagenomes</taxon>
    </lineage>
</organism>
<dbReference type="PANTHER" id="PTHR20858">
    <property type="entry name" value="PHOSPHOMETHYLPYRIMIDINE KINASE"/>
    <property type="match status" value="1"/>
</dbReference>
<dbReference type="GO" id="GO:0005524">
    <property type="term" value="F:ATP binding"/>
    <property type="evidence" value="ECO:0007669"/>
    <property type="project" value="UniProtKB-KW"/>
</dbReference>
<evidence type="ECO:0000256" key="4">
    <source>
        <dbReference type="ARBA" id="ARBA00022840"/>
    </source>
</evidence>
<dbReference type="GO" id="GO:0009228">
    <property type="term" value="P:thiamine biosynthetic process"/>
    <property type="evidence" value="ECO:0007669"/>
    <property type="project" value="InterPro"/>
</dbReference>
<name>A0A382PRY8_9ZZZZ</name>
<dbReference type="GO" id="GO:0008902">
    <property type="term" value="F:hydroxymethylpyrimidine kinase activity"/>
    <property type="evidence" value="ECO:0007669"/>
    <property type="project" value="TreeGrafter"/>
</dbReference>
<evidence type="ECO:0000313" key="6">
    <source>
        <dbReference type="EMBL" id="SVC74751.1"/>
    </source>
</evidence>
<keyword evidence="2" id="KW-0547">Nucleotide-binding</keyword>
<dbReference type="InterPro" id="IPR029056">
    <property type="entry name" value="Ribokinase-like"/>
</dbReference>
<dbReference type="GO" id="GO:0005829">
    <property type="term" value="C:cytosol"/>
    <property type="evidence" value="ECO:0007669"/>
    <property type="project" value="TreeGrafter"/>
</dbReference>
<reference evidence="6" key="1">
    <citation type="submission" date="2018-05" db="EMBL/GenBank/DDBJ databases">
        <authorList>
            <person name="Lanie J.A."/>
            <person name="Ng W.-L."/>
            <person name="Kazmierczak K.M."/>
            <person name="Andrzejewski T.M."/>
            <person name="Davidsen T.M."/>
            <person name="Wayne K.J."/>
            <person name="Tettelin H."/>
            <person name="Glass J.I."/>
            <person name="Rusch D."/>
            <person name="Podicherti R."/>
            <person name="Tsui H.-C.T."/>
            <person name="Winkler M.E."/>
        </authorList>
    </citation>
    <scope>NUCLEOTIDE SEQUENCE</scope>
</reference>
<dbReference type="InterPro" id="IPR004399">
    <property type="entry name" value="HMP/HMP-P_kinase_dom"/>
</dbReference>
<dbReference type="InterPro" id="IPR013749">
    <property type="entry name" value="PM/HMP-P_kinase-1"/>
</dbReference>
<dbReference type="NCBIfam" id="TIGR00097">
    <property type="entry name" value="HMP-P_kinase"/>
    <property type="match status" value="1"/>
</dbReference>
<keyword evidence="1" id="KW-0808">Transferase</keyword>
<proteinExistence type="predicted"/>
<keyword evidence="4" id="KW-0067">ATP-binding</keyword>
<feature type="domain" description="Pyridoxamine kinase/Phosphomethylpyrimidine kinase" evidence="5">
    <location>
        <begin position="7"/>
        <end position="250"/>
    </location>
</feature>
<dbReference type="FunFam" id="3.40.1190.20:FF:000003">
    <property type="entry name" value="Phosphomethylpyrimidine kinase ThiD"/>
    <property type="match status" value="1"/>
</dbReference>
<dbReference type="CDD" id="cd01169">
    <property type="entry name" value="HMPP_kinase"/>
    <property type="match status" value="1"/>
</dbReference>
<dbReference type="Gene3D" id="3.40.1190.20">
    <property type="match status" value="1"/>
</dbReference>
<dbReference type="PANTHER" id="PTHR20858:SF17">
    <property type="entry name" value="HYDROXYMETHYLPYRIMIDINE_PHOSPHOMETHYLPYRIMIDINE KINASE THI20-RELATED"/>
    <property type="match status" value="1"/>
</dbReference>
<dbReference type="Pfam" id="PF08543">
    <property type="entry name" value="Phos_pyr_kin"/>
    <property type="match status" value="1"/>
</dbReference>
<sequence>MTIAGSDSGGGAGVQADLKTFAALGVYGASTLTAITAQNTVAVTAVHEIPTDVITAQIDAVLTDIGADAVKTGMLSSSDIIECVCEALEIHGVQRLVVDPVMIAKSGDALLREDAIGSLRTRLLPLAMVVTTNIPEAEALTETTIVSDADVRRAAEAIVGMGARSVVVKGGHREGPATDLFYDGKEFKEFTAPRFDTVNTHGTGCTFASAVAAGLARGMVVTDAVALAKDYVTEGIRLSFSIGQGHGPLNHFYRFWK</sequence>
<dbReference type="GO" id="GO:0008972">
    <property type="term" value="F:phosphomethylpyrimidine kinase activity"/>
    <property type="evidence" value="ECO:0007669"/>
    <property type="project" value="InterPro"/>
</dbReference>
<gene>
    <name evidence="6" type="ORF">METZ01_LOCUS327605</name>
</gene>
<dbReference type="EMBL" id="UINC01108559">
    <property type="protein sequence ID" value="SVC74751.1"/>
    <property type="molecule type" value="Genomic_DNA"/>
</dbReference>
<evidence type="ECO:0000256" key="1">
    <source>
        <dbReference type="ARBA" id="ARBA00022679"/>
    </source>
</evidence>
<protein>
    <recommendedName>
        <fullName evidence="5">Pyridoxamine kinase/Phosphomethylpyrimidine kinase domain-containing protein</fullName>
    </recommendedName>
</protein>
<evidence type="ECO:0000259" key="5">
    <source>
        <dbReference type="Pfam" id="PF08543"/>
    </source>
</evidence>
<accession>A0A382PRY8</accession>